<accession>Q60BH1</accession>
<dbReference type="AlphaFoldDB" id="Q60BH1"/>
<reference evidence="2 3" key="1">
    <citation type="journal article" date="2004" name="PLoS Biol.">
        <title>Genomic insights into methanotrophy: the complete genome sequence of Methylococcus capsulatus (Bath).</title>
        <authorList>
            <person name="Ward N.L."/>
            <person name="Larsen O."/>
            <person name="Sakwa J."/>
            <person name="Bruseth L."/>
            <person name="Khouri H.M."/>
            <person name="Durkin A.S."/>
            <person name="Dimitrov G."/>
            <person name="Jiang L."/>
            <person name="Scanlan D."/>
            <person name="Kang K.H."/>
            <person name="Lewis M.R."/>
            <person name="Nelson K.E."/>
            <person name="Methe B.A."/>
            <person name="Wu M."/>
            <person name="Heidelberg J.F."/>
            <person name="Paulsen I.T."/>
            <person name="Fouts D.E."/>
            <person name="Ravel J."/>
            <person name="Tettelin H."/>
            <person name="Ren Q."/>
            <person name="Read T.D."/>
            <person name="DeBoy R.T."/>
            <person name="Seshadri R."/>
            <person name="Salzberg S.L."/>
            <person name="Jensen H.B."/>
            <person name="Birkeland N.K."/>
            <person name="Nelson W.C."/>
            <person name="Dodson R.J."/>
            <person name="Grindhaug S.H."/>
            <person name="Holt I.E."/>
            <person name="Eidhammer I."/>
            <person name="Jonasen I."/>
            <person name="Vanaken S."/>
            <person name="Utterback T.R."/>
            <person name="Feldblyum T.V."/>
            <person name="Fraser C.M."/>
            <person name="Lillehaug J.R."/>
            <person name="Eisen J.A."/>
        </authorList>
    </citation>
    <scope>NUCLEOTIDE SEQUENCE [LARGE SCALE GENOMIC DNA]</scope>
    <source>
        <strain evidence="3">ATCC 33009 / NCIMB 11132 / Bath</strain>
    </source>
</reference>
<evidence type="ECO:0000313" key="2">
    <source>
        <dbReference type="EMBL" id="AAU93183.1"/>
    </source>
</evidence>
<dbReference type="EMBL" id="AE017282">
    <property type="protein sequence ID" value="AAU93183.1"/>
    <property type="molecule type" value="Genomic_DNA"/>
</dbReference>
<evidence type="ECO:0000313" key="3">
    <source>
        <dbReference type="Proteomes" id="UP000006821"/>
    </source>
</evidence>
<feature type="region of interest" description="Disordered" evidence="1">
    <location>
        <begin position="100"/>
        <end position="132"/>
    </location>
</feature>
<protein>
    <submittedName>
        <fullName evidence="2">Uncharacterized protein</fullName>
    </submittedName>
</protein>
<dbReference type="HOGENOM" id="CLU_1128035_0_0_6"/>
<name>Q60BH1_METCA</name>
<evidence type="ECO:0000256" key="1">
    <source>
        <dbReference type="SAM" id="MobiDB-lite"/>
    </source>
</evidence>
<dbReference type="Proteomes" id="UP000006821">
    <property type="component" value="Chromosome"/>
</dbReference>
<proteinExistence type="predicted"/>
<dbReference type="KEGG" id="mca:MCA0506"/>
<gene>
    <name evidence="2" type="ordered locus">MCA0506</name>
</gene>
<organism evidence="2 3">
    <name type="scientific">Methylococcus capsulatus (strain ATCC 33009 / NCIMB 11132 / Bath)</name>
    <dbReference type="NCBI Taxonomy" id="243233"/>
    <lineage>
        <taxon>Bacteria</taxon>
        <taxon>Pseudomonadati</taxon>
        <taxon>Pseudomonadota</taxon>
        <taxon>Gammaproteobacteria</taxon>
        <taxon>Methylococcales</taxon>
        <taxon>Methylococcaceae</taxon>
        <taxon>Methylococcus</taxon>
    </lineage>
</organism>
<sequence length="246" mass="26620">MREAGAGFGEPDELGQLRECHVAADLAVGVEQRFGGQAAELETAAQSFDGFLSSPACGRGGITTGLPFVTRRSGLRRRSFPGTSDEARAKNRPRCLSCTRQGHRRAAGRGPVAKSSGGRAFQKRGTMSRPGTSLAAGVDATCHLPKPCQYGVLTNPEKSLRKVGLGEGGEAIFFHPAKIRPERSAYHSRPKMTIPVISAAMSVVPMRKGKSKSRRCRRIYRLILRLSAWSSTIRWSPSSLGRMQEP</sequence>